<name>A0A9J6P7F1_9CLOT</name>
<keyword evidence="8 10" id="KW-0472">Membrane</keyword>
<evidence type="ECO:0000256" key="10">
    <source>
        <dbReference type="SAM" id="Phobius"/>
    </source>
</evidence>
<dbReference type="InterPro" id="IPR045070">
    <property type="entry name" value="MATE_MepA-like"/>
</dbReference>
<dbReference type="InterPro" id="IPR051327">
    <property type="entry name" value="MATE_MepA_subfamily"/>
</dbReference>
<feature type="transmembrane region" description="Helical" evidence="10">
    <location>
        <begin position="95"/>
        <end position="118"/>
    </location>
</feature>
<keyword evidence="7 10" id="KW-1133">Transmembrane helix</keyword>
<dbReference type="RefSeq" id="WP_250860533.1">
    <property type="nucleotide sequence ID" value="NZ_JAGSOJ010000003.1"/>
</dbReference>
<feature type="transmembrane region" description="Helical" evidence="10">
    <location>
        <begin position="243"/>
        <end position="266"/>
    </location>
</feature>
<keyword evidence="6 10" id="KW-0812">Transmembrane</keyword>
<keyword evidence="5" id="KW-1003">Cell membrane</keyword>
<evidence type="ECO:0000256" key="1">
    <source>
        <dbReference type="ARBA" id="ARBA00004651"/>
    </source>
</evidence>
<comment type="caution">
    <text evidence="11">The sequence shown here is derived from an EMBL/GenBank/DDBJ whole genome shotgun (WGS) entry which is preliminary data.</text>
</comment>
<keyword evidence="12" id="KW-1185">Reference proteome</keyword>
<evidence type="ECO:0000256" key="3">
    <source>
        <dbReference type="ARBA" id="ARBA00022106"/>
    </source>
</evidence>
<dbReference type="GO" id="GO:0015297">
    <property type="term" value="F:antiporter activity"/>
    <property type="evidence" value="ECO:0007669"/>
    <property type="project" value="InterPro"/>
</dbReference>
<evidence type="ECO:0000256" key="8">
    <source>
        <dbReference type="ARBA" id="ARBA00023136"/>
    </source>
</evidence>
<protein>
    <recommendedName>
        <fullName evidence="3">Multidrug export protein MepA</fullName>
    </recommendedName>
</protein>
<dbReference type="PANTHER" id="PTHR43823:SF3">
    <property type="entry name" value="MULTIDRUG EXPORT PROTEIN MEPA"/>
    <property type="match status" value="1"/>
</dbReference>
<feature type="transmembrane region" description="Helical" evidence="10">
    <location>
        <begin position="52"/>
        <end position="74"/>
    </location>
</feature>
<dbReference type="InterPro" id="IPR048279">
    <property type="entry name" value="MdtK-like"/>
</dbReference>
<comment type="subcellular location">
    <subcellularLocation>
        <location evidence="1">Cell membrane</location>
        <topology evidence="1">Multi-pass membrane protein</topology>
    </subcellularLocation>
</comment>
<evidence type="ECO:0000256" key="6">
    <source>
        <dbReference type="ARBA" id="ARBA00022692"/>
    </source>
</evidence>
<feature type="transmembrane region" description="Helical" evidence="10">
    <location>
        <begin position="320"/>
        <end position="347"/>
    </location>
</feature>
<dbReference type="GO" id="GO:0042910">
    <property type="term" value="F:xenobiotic transmembrane transporter activity"/>
    <property type="evidence" value="ECO:0007669"/>
    <property type="project" value="InterPro"/>
</dbReference>
<dbReference type="Proteomes" id="UP001056429">
    <property type="component" value="Unassembled WGS sequence"/>
</dbReference>
<feature type="transmembrane region" description="Helical" evidence="10">
    <location>
        <begin position="426"/>
        <end position="443"/>
    </location>
</feature>
<dbReference type="AlphaFoldDB" id="A0A9J6P7F1"/>
<proteinExistence type="inferred from homology"/>
<keyword evidence="4" id="KW-0813">Transport</keyword>
<evidence type="ECO:0000313" key="11">
    <source>
        <dbReference type="EMBL" id="MCM1991432.1"/>
    </source>
</evidence>
<reference evidence="11" key="2">
    <citation type="submission" date="2021-04" db="EMBL/GenBank/DDBJ databases">
        <authorList>
            <person name="Dong X."/>
        </authorList>
    </citation>
    <scope>NUCLEOTIDE SEQUENCE</scope>
    <source>
        <strain evidence="11">ZWT</strain>
    </source>
</reference>
<evidence type="ECO:0000256" key="2">
    <source>
        <dbReference type="ARBA" id="ARBA00008417"/>
    </source>
</evidence>
<keyword evidence="9" id="KW-0046">Antibiotic resistance</keyword>
<dbReference type="Pfam" id="PF01554">
    <property type="entry name" value="MatE"/>
    <property type="match status" value="2"/>
</dbReference>
<gene>
    <name evidence="11" type="ORF">KDK92_16985</name>
</gene>
<evidence type="ECO:0000256" key="5">
    <source>
        <dbReference type="ARBA" id="ARBA00022475"/>
    </source>
</evidence>
<dbReference type="PIRSF" id="PIRSF006603">
    <property type="entry name" value="DinF"/>
    <property type="match status" value="1"/>
</dbReference>
<dbReference type="GO" id="GO:0046677">
    <property type="term" value="P:response to antibiotic"/>
    <property type="evidence" value="ECO:0007669"/>
    <property type="project" value="UniProtKB-KW"/>
</dbReference>
<feature type="transmembrane region" description="Helical" evidence="10">
    <location>
        <begin position="278"/>
        <end position="300"/>
    </location>
</feature>
<dbReference type="InterPro" id="IPR002528">
    <property type="entry name" value="MATE_fam"/>
</dbReference>
<feature type="transmembrane region" description="Helical" evidence="10">
    <location>
        <begin position="138"/>
        <end position="159"/>
    </location>
</feature>
<feature type="transmembrane region" description="Helical" evidence="10">
    <location>
        <begin position="359"/>
        <end position="378"/>
    </location>
</feature>
<feature type="transmembrane region" description="Helical" evidence="10">
    <location>
        <begin position="196"/>
        <end position="217"/>
    </location>
</feature>
<sequence>MNENKLYLMEKEKPMKALLILSLPAVIAMLVNTVYNLTDTFFIGQLNDSSQVAAIAVTFPIFTLLSAVGIIFSTGGASLLSRVLGSKNYKKASKVAVITFVSCFTVSIVISIIVYIFLEPILMMCGTSEQTIGYALKYSQIIVGFNIFTLVNACFSGLLRAEGSTKESMNGLMIGTIANIIMDPIFIILLNWGVVGAAIATVIGKILSCIYYLSYYLRKKSIVDINLKDFSFDSKIYKEIFKIGIPASLSQFMMSLFMAFLNAVAVRFGDSVVAAEGIVMKIISVVFMILIGVSAGYQPLAGYNYGAENYNRFRIIIKKAIMLCSIISCISAVIFLLYSNSIIRIFIKDVDTVYYGSSILRYMSLSLPIIGAQIIMSITFQAAGKGLPTLILSLTRQGIFAIPLFILMPKLFGFTGFLLAQPISDILSFALTTIFFMVFLKNIKKDKLEPIESIEEISKIIIEEA</sequence>
<dbReference type="EMBL" id="JAGSOJ010000003">
    <property type="protein sequence ID" value="MCM1991432.1"/>
    <property type="molecule type" value="Genomic_DNA"/>
</dbReference>
<accession>A0A9J6P7F1</accession>
<comment type="similarity">
    <text evidence="2">Belongs to the multi antimicrobial extrusion (MATE) (TC 2.A.66.1) family. MepA subfamily.</text>
</comment>
<organism evidence="11 12">
    <name type="scientific">Oceanirhabdus seepicola</name>
    <dbReference type="NCBI Taxonomy" id="2828781"/>
    <lineage>
        <taxon>Bacteria</taxon>
        <taxon>Bacillati</taxon>
        <taxon>Bacillota</taxon>
        <taxon>Clostridia</taxon>
        <taxon>Eubacteriales</taxon>
        <taxon>Clostridiaceae</taxon>
        <taxon>Oceanirhabdus</taxon>
    </lineage>
</organism>
<reference evidence="11" key="1">
    <citation type="journal article" date="2021" name="mSystems">
        <title>Bacteria and Archaea Synergistically Convert Glycine Betaine to Biogenic Methane in the Formosa Cold Seep of the South China Sea.</title>
        <authorList>
            <person name="Li L."/>
            <person name="Zhang W."/>
            <person name="Zhang S."/>
            <person name="Song L."/>
            <person name="Sun Q."/>
            <person name="Zhang H."/>
            <person name="Xiang H."/>
            <person name="Dong X."/>
        </authorList>
    </citation>
    <scope>NUCLEOTIDE SEQUENCE</scope>
    <source>
        <strain evidence="11">ZWT</strain>
    </source>
</reference>
<dbReference type="PANTHER" id="PTHR43823">
    <property type="entry name" value="SPORULATION PROTEIN YKVU"/>
    <property type="match status" value="1"/>
</dbReference>
<dbReference type="NCBIfam" id="TIGR00797">
    <property type="entry name" value="matE"/>
    <property type="match status" value="1"/>
</dbReference>
<evidence type="ECO:0000313" key="12">
    <source>
        <dbReference type="Proteomes" id="UP001056429"/>
    </source>
</evidence>
<feature type="transmembrane region" description="Helical" evidence="10">
    <location>
        <begin position="171"/>
        <end position="190"/>
    </location>
</feature>
<dbReference type="GO" id="GO:0005886">
    <property type="term" value="C:plasma membrane"/>
    <property type="evidence" value="ECO:0007669"/>
    <property type="project" value="UniProtKB-SubCell"/>
</dbReference>
<evidence type="ECO:0000256" key="7">
    <source>
        <dbReference type="ARBA" id="ARBA00022989"/>
    </source>
</evidence>
<evidence type="ECO:0000256" key="9">
    <source>
        <dbReference type="ARBA" id="ARBA00023251"/>
    </source>
</evidence>
<evidence type="ECO:0000256" key="4">
    <source>
        <dbReference type="ARBA" id="ARBA00022448"/>
    </source>
</evidence>
<dbReference type="CDD" id="cd13143">
    <property type="entry name" value="MATE_MepA_like"/>
    <property type="match status" value="1"/>
</dbReference>